<comment type="caution">
    <text evidence="2">The sequence shown here is derived from an EMBL/GenBank/DDBJ whole genome shotgun (WGS) entry which is preliminary data.</text>
</comment>
<evidence type="ECO:0000313" key="2">
    <source>
        <dbReference type="EMBL" id="KAK3869889.1"/>
    </source>
</evidence>
<feature type="compositionally biased region" description="Basic and acidic residues" evidence="1">
    <location>
        <begin position="77"/>
        <end position="92"/>
    </location>
</feature>
<dbReference type="EMBL" id="JAWQEG010002762">
    <property type="protein sequence ID" value="KAK3869889.1"/>
    <property type="molecule type" value="Genomic_DNA"/>
</dbReference>
<organism evidence="2 3">
    <name type="scientific">Petrolisthes cinctipes</name>
    <name type="common">Flat porcelain crab</name>
    <dbReference type="NCBI Taxonomy" id="88211"/>
    <lineage>
        <taxon>Eukaryota</taxon>
        <taxon>Metazoa</taxon>
        <taxon>Ecdysozoa</taxon>
        <taxon>Arthropoda</taxon>
        <taxon>Crustacea</taxon>
        <taxon>Multicrustacea</taxon>
        <taxon>Malacostraca</taxon>
        <taxon>Eumalacostraca</taxon>
        <taxon>Eucarida</taxon>
        <taxon>Decapoda</taxon>
        <taxon>Pleocyemata</taxon>
        <taxon>Anomura</taxon>
        <taxon>Galatheoidea</taxon>
        <taxon>Porcellanidae</taxon>
        <taxon>Petrolisthes</taxon>
    </lineage>
</organism>
<evidence type="ECO:0000313" key="3">
    <source>
        <dbReference type="Proteomes" id="UP001286313"/>
    </source>
</evidence>
<sequence>MGEETIPASSSADKAVVGRGCPEASTPLPSPSVSRGEAYSSTRCLGSPSTERATSQIGGGTVTWEALLGVKSPSPEETPREAEGASSEEVRPRLGGLHNLRNSRSVLSRKLNPEKQTGYYWMTVSPV</sequence>
<gene>
    <name evidence="2" type="ORF">Pcinc_024832</name>
</gene>
<evidence type="ECO:0000256" key="1">
    <source>
        <dbReference type="SAM" id="MobiDB-lite"/>
    </source>
</evidence>
<reference evidence="2" key="1">
    <citation type="submission" date="2023-10" db="EMBL/GenBank/DDBJ databases">
        <title>Genome assemblies of two species of porcelain crab, Petrolisthes cinctipes and Petrolisthes manimaculis (Anomura: Porcellanidae).</title>
        <authorList>
            <person name="Angst P."/>
        </authorList>
    </citation>
    <scope>NUCLEOTIDE SEQUENCE</scope>
    <source>
        <strain evidence="2">PB745_01</strain>
        <tissue evidence="2">Gill</tissue>
    </source>
</reference>
<feature type="region of interest" description="Disordered" evidence="1">
    <location>
        <begin position="1"/>
        <end position="58"/>
    </location>
</feature>
<dbReference type="AlphaFoldDB" id="A0AAE1KCF9"/>
<feature type="compositionally biased region" description="Polar residues" evidence="1">
    <location>
        <begin position="39"/>
        <end position="56"/>
    </location>
</feature>
<feature type="region of interest" description="Disordered" evidence="1">
    <location>
        <begin position="70"/>
        <end position="97"/>
    </location>
</feature>
<dbReference type="Proteomes" id="UP001286313">
    <property type="component" value="Unassembled WGS sequence"/>
</dbReference>
<protein>
    <submittedName>
        <fullName evidence="2">Uncharacterized protein</fullName>
    </submittedName>
</protein>
<keyword evidence="3" id="KW-1185">Reference proteome</keyword>
<accession>A0AAE1KCF9</accession>
<name>A0AAE1KCF9_PETCI</name>
<proteinExistence type="predicted"/>